<dbReference type="Gene3D" id="3.90.79.10">
    <property type="entry name" value="Nucleoside Triphosphate Pyrophosphohydrolase"/>
    <property type="match status" value="1"/>
</dbReference>
<sequence length="137" mass="14861">MSDEAPCTIRIAAALIDDGAGRLLLVRKTGTEWFMQAGGKIEDGESPVGALRRELREEIGLVLAADDDARHLGRYSAPAANEPGHTVEAEIFHVRMRHAPATRSEIEEAVWVDHVAATALPLAPLTRDHILPLSRAL</sequence>
<name>A0A1H8J6T2_9SPHN</name>
<dbReference type="RefSeq" id="WP_093667012.1">
    <property type="nucleotide sequence ID" value="NZ_FOCF01000012.1"/>
</dbReference>
<evidence type="ECO:0000259" key="3">
    <source>
        <dbReference type="PROSITE" id="PS51462"/>
    </source>
</evidence>
<evidence type="ECO:0000256" key="2">
    <source>
        <dbReference type="ARBA" id="ARBA00022801"/>
    </source>
</evidence>
<dbReference type="InterPro" id="IPR015797">
    <property type="entry name" value="NUDIX_hydrolase-like_dom_sf"/>
</dbReference>
<dbReference type="GO" id="GO:0016787">
    <property type="term" value="F:hydrolase activity"/>
    <property type="evidence" value="ECO:0007669"/>
    <property type="project" value="UniProtKB-KW"/>
</dbReference>
<organism evidence="4 5">
    <name type="scientific">Sphingomonas gellani</name>
    <dbReference type="NCBI Taxonomy" id="1166340"/>
    <lineage>
        <taxon>Bacteria</taxon>
        <taxon>Pseudomonadati</taxon>
        <taxon>Pseudomonadota</taxon>
        <taxon>Alphaproteobacteria</taxon>
        <taxon>Sphingomonadales</taxon>
        <taxon>Sphingomonadaceae</taxon>
        <taxon>Sphingomonas</taxon>
    </lineage>
</organism>
<dbReference type="AlphaFoldDB" id="A0A1H8J6T2"/>
<dbReference type="PROSITE" id="PS51462">
    <property type="entry name" value="NUDIX"/>
    <property type="match status" value="1"/>
</dbReference>
<dbReference type="STRING" id="1166340.SAMN05192583_3509"/>
<dbReference type="PANTHER" id="PTHR43046:SF2">
    <property type="entry name" value="8-OXO-DGTP DIPHOSPHATASE-RELATED"/>
    <property type="match status" value="1"/>
</dbReference>
<dbReference type="PROSITE" id="PS00893">
    <property type="entry name" value="NUDIX_BOX"/>
    <property type="match status" value="1"/>
</dbReference>
<dbReference type="OrthoDB" id="9801098at2"/>
<protein>
    <submittedName>
        <fullName evidence="4">ADP-ribose pyrophosphatase YjhB, NUDIX family</fullName>
    </submittedName>
</protein>
<comment type="cofactor">
    <cofactor evidence="1">
        <name>Mg(2+)</name>
        <dbReference type="ChEBI" id="CHEBI:18420"/>
    </cofactor>
</comment>
<evidence type="ECO:0000256" key="1">
    <source>
        <dbReference type="ARBA" id="ARBA00001946"/>
    </source>
</evidence>
<dbReference type="PANTHER" id="PTHR43046">
    <property type="entry name" value="GDP-MANNOSE MANNOSYL HYDROLASE"/>
    <property type="match status" value="1"/>
</dbReference>
<gene>
    <name evidence="4" type="ORF">SAMN05192583_3509</name>
</gene>
<evidence type="ECO:0000313" key="4">
    <source>
        <dbReference type="EMBL" id="SEN76472.1"/>
    </source>
</evidence>
<dbReference type="InterPro" id="IPR020084">
    <property type="entry name" value="NUDIX_hydrolase_CS"/>
</dbReference>
<dbReference type="Pfam" id="PF00293">
    <property type="entry name" value="NUDIX"/>
    <property type="match status" value="1"/>
</dbReference>
<reference evidence="5" key="1">
    <citation type="submission" date="2016-10" db="EMBL/GenBank/DDBJ databases">
        <authorList>
            <person name="Varghese N."/>
            <person name="Submissions S."/>
        </authorList>
    </citation>
    <scope>NUCLEOTIDE SEQUENCE [LARGE SCALE GENOMIC DNA]</scope>
    <source>
        <strain evidence="5">S6-262</strain>
    </source>
</reference>
<proteinExistence type="predicted"/>
<feature type="domain" description="Nudix hydrolase" evidence="3">
    <location>
        <begin position="6"/>
        <end position="136"/>
    </location>
</feature>
<keyword evidence="2" id="KW-0378">Hydrolase</keyword>
<dbReference type="CDD" id="cd04690">
    <property type="entry name" value="NUDIX_Hydrolase"/>
    <property type="match status" value="1"/>
</dbReference>
<accession>A0A1H8J6T2</accession>
<evidence type="ECO:0000313" key="5">
    <source>
        <dbReference type="Proteomes" id="UP000199206"/>
    </source>
</evidence>
<dbReference type="InterPro" id="IPR000086">
    <property type="entry name" value="NUDIX_hydrolase_dom"/>
</dbReference>
<dbReference type="Proteomes" id="UP000199206">
    <property type="component" value="Unassembled WGS sequence"/>
</dbReference>
<keyword evidence="5" id="KW-1185">Reference proteome</keyword>
<dbReference type="SUPFAM" id="SSF55811">
    <property type="entry name" value="Nudix"/>
    <property type="match status" value="1"/>
</dbReference>
<dbReference type="EMBL" id="FOCF01000012">
    <property type="protein sequence ID" value="SEN76472.1"/>
    <property type="molecule type" value="Genomic_DNA"/>
</dbReference>